<comment type="caution">
    <text evidence="2">The sequence shown here is derived from an EMBL/GenBank/DDBJ whole genome shotgun (WGS) entry which is preliminary data.</text>
</comment>
<evidence type="ECO:0000313" key="2">
    <source>
        <dbReference type="EMBL" id="PIC36855.1"/>
    </source>
</evidence>
<name>A0A2G5UBD5_9PELO</name>
<dbReference type="Proteomes" id="UP000230233">
    <property type="component" value="Chromosome IV"/>
</dbReference>
<evidence type="ECO:0000313" key="3">
    <source>
        <dbReference type="Proteomes" id="UP000230233"/>
    </source>
</evidence>
<keyword evidence="3" id="KW-1185">Reference proteome</keyword>
<accession>A0A2G5UBD5</accession>
<dbReference type="AlphaFoldDB" id="A0A2G5UBD5"/>
<organism evidence="2 3">
    <name type="scientific">Caenorhabditis nigoni</name>
    <dbReference type="NCBI Taxonomy" id="1611254"/>
    <lineage>
        <taxon>Eukaryota</taxon>
        <taxon>Metazoa</taxon>
        <taxon>Ecdysozoa</taxon>
        <taxon>Nematoda</taxon>
        <taxon>Chromadorea</taxon>
        <taxon>Rhabditida</taxon>
        <taxon>Rhabditina</taxon>
        <taxon>Rhabditomorpha</taxon>
        <taxon>Rhabditoidea</taxon>
        <taxon>Rhabditidae</taxon>
        <taxon>Peloderinae</taxon>
        <taxon>Caenorhabditis</taxon>
    </lineage>
</organism>
<dbReference type="EMBL" id="PDUG01000004">
    <property type="protein sequence ID" value="PIC36855.1"/>
    <property type="molecule type" value="Genomic_DNA"/>
</dbReference>
<protein>
    <submittedName>
        <fullName evidence="2">Uncharacterized protein</fullName>
    </submittedName>
</protein>
<gene>
    <name evidence="2" type="primary">Cnig_chr_IV.g15699</name>
    <name evidence="2" type="ORF">B9Z55_015699</name>
</gene>
<feature type="region of interest" description="Disordered" evidence="1">
    <location>
        <begin position="1"/>
        <end position="31"/>
    </location>
</feature>
<sequence>MMMDNPSTVAPVDSTLVPEDDSNIVPMNSTVAPQPEVPFELAAALDAQFEESDKKDKEHNRTKKARYSFHFSLLVNS</sequence>
<reference evidence="3" key="1">
    <citation type="submission" date="2017-10" db="EMBL/GenBank/DDBJ databases">
        <title>Rapid genome shrinkage in a self-fertile nematode reveals novel sperm competition proteins.</title>
        <authorList>
            <person name="Yin D."/>
            <person name="Schwarz E.M."/>
            <person name="Thomas C.G."/>
            <person name="Felde R.L."/>
            <person name="Korf I.F."/>
            <person name="Cutter A.D."/>
            <person name="Schartner C.M."/>
            <person name="Ralston E.J."/>
            <person name="Meyer B.J."/>
            <person name="Haag E.S."/>
        </authorList>
    </citation>
    <scope>NUCLEOTIDE SEQUENCE [LARGE SCALE GENOMIC DNA]</scope>
    <source>
        <strain evidence="3">JU1422</strain>
    </source>
</reference>
<proteinExistence type="predicted"/>
<evidence type="ECO:0000256" key="1">
    <source>
        <dbReference type="SAM" id="MobiDB-lite"/>
    </source>
</evidence>